<dbReference type="OrthoDB" id="6585993at2759"/>
<name>A0A9P0D031_9CUCU</name>
<dbReference type="GO" id="GO:0016747">
    <property type="term" value="F:acyltransferase activity, transferring groups other than amino-acyl groups"/>
    <property type="evidence" value="ECO:0007669"/>
    <property type="project" value="InterPro"/>
</dbReference>
<accession>A0A9P0D031</accession>
<proteinExistence type="predicted"/>
<feature type="chain" id="PRO_5040131478" description="Nose resistant-to-fluoxetine protein N-terminal domain-containing protein" evidence="2">
    <location>
        <begin position="23"/>
        <end position="710"/>
    </location>
</feature>
<feature type="transmembrane region" description="Helical" evidence="1">
    <location>
        <begin position="325"/>
        <end position="343"/>
    </location>
</feature>
<dbReference type="AlphaFoldDB" id="A0A9P0D031"/>
<dbReference type="SMART" id="SM00703">
    <property type="entry name" value="NRF"/>
    <property type="match status" value="1"/>
</dbReference>
<organism evidence="4 5">
    <name type="scientific">Psylliodes chrysocephalus</name>
    <dbReference type="NCBI Taxonomy" id="3402493"/>
    <lineage>
        <taxon>Eukaryota</taxon>
        <taxon>Metazoa</taxon>
        <taxon>Ecdysozoa</taxon>
        <taxon>Arthropoda</taxon>
        <taxon>Hexapoda</taxon>
        <taxon>Insecta</taxon>
        <taxon>Pterygota</taxon>
        <taxon>Neoptera</taxon>
        <taxon>Endopterygota</taxon>
        <taxon>Coleoptera</taxon>
        <taxon>Polyphaga</taxon>
        <taxon>Cucujiformia</taxon>
        <taxon>Chrysomeloidea</taxon>
        <taxon>Chrysomelidae</taxon>
        <taxon>Galerucinae</taxon>
        <taxon>Alticini</taxon>
        <taxon>Psylliodes</taxon>
    </lineage>
</organism>
<feature type="transmembrane region" description="Helical" evidence="1">
    <location>
        <begin position="425"/>
        <end position="444"/>
    </location>
</feature>
<dbReference type="Pfam" id="PF01757">
    <property type="entry name" value="Acyl_transf_3"/>
    <property type="match status" value="1"/>
</dbReference>
<evidence type="ECO:0000313" key="4">
    <source>
        <dbReference type="EMBL" id="CAH1112393.1"/>
    </source>
</evidence>
<dbReference type="InterPro" id="IPR006621">
    <property type="entry name" value="Nose-resist-to-fluoxetine_N"/>
</dbReference>
<dbReference type="Proteomes" id="UP001153636">
    <property type="component" value="Chromosome 6"/>
</dbReference>
<dbReference type="InterPro" id="IPR052728">
    <property type="entry name" value="O2_lipid_transport_reg"/>
</dbReference>
<keyword evidence="1" id="KW-0472">Membrane</keyword>
<sequence length="710" mass="81211">MLEYRLTVFSSILFCFGQYVSGFGENDALQIFPPLPVSVSKSSNAVCKEHSDLYLDNLKNFTLWAHEMWDSTGKSSAGVLRGSVFQMGHFEQCLSAEAPFPTQYCLATLTATIPKPNKNRDPLSLYFDPFDSVLSRLYKYEDKSQQSRNVINVGWCVPSSCSVLDLEENLNEYLSNVDSRFKQQNVSFKAKFSETFCQTTAETDYFDVADICFCFLAILLIVCVILATVYDYTKSQVKDEKPLKKSRSSKILMAFSARDNFLELNKADDSNPALSILYGMRTVCIFAIIMDHRFGTFISSAVLNFNYLEEQYRSAIACVLFHGDLFVDSFFILSGLLVVYSLLNQMERHKMNPGFVIMMRYIRLTPVYAFVIFYYATIFNHTGAGPLWKLVAGGDWNDCRENWWANLLYINNYYNVDHTCMTHSWYLPCDFHYFIIAIFLVIAIKKHERMGLGVLTFLTILSLAIPFAITMIYQRPGLMHFYPEFLTGPKVYIDFKLTYNKSHTRATPYFVGMFAGYVYYQLKGANKHVSRSKSFLVIAASLVLMLGTLFSARVFYDPYHPYNAIEAASYNSLHRLSWAVGSCGLLYTASFGHFSFLKVILSWSPWIPLSKLVYGAYLCHMSFQLRGAARFMSPQQITYFDVISLALSDIVLSFSTALVLYLIIEAPFRKIFRELIMPTKSTPAKVTTQRPSVEENMINHNNNVQQDSRL</sequence>
<keyword evidence="5" id="KW-1185">Reference proteome</keyword>
<protein>
    <recommendedName>
        <fullName evidence="3">Nose resistant-to-fluoxetine protein N-terminal domain-containing protein</fullName>
    </recommendedName>
</protein>
<evidence type="ECO:0000313" key="5">
    <source>
        <dbReference type="Proteomes" id="UP001153636"/>
    </source>
</evidence>
<feature type="transmembrane region" description="Helical" evidence="1">
    <location>
        <begin position="355"/>
        <end position="376"/>
    </location>
</feature>
<feature type="transmembrane region" description="Helical" evidence="1">
    <location>
        <begin position="208"/>
        <end position="230"/>
    </location>
</feature>
<feature type="transmembrane region" description="Helical" evidence="1">
    <location>
        <begin position="506"/>
        <end position="522"/>
    </location>
</feature>
<feature type="transmembrane region" description="Helical" evidence="1">
    <location>
        <begin position="643"/>
        <end position="664"/>
    </location>
</feature>
<evidence type="ECO:0000259" key="3">
    <source>
        <dbReference type="SMART" id="SM00703"/>
    </source>
</evidence>
<feature type="transmembrane region" description="Helical" evidence="1">
    <location>
        <begin position="451"/>
        <end position="473"/>
    </location>
</feature>
<dbReference type="InterPro" id="IPR002656">
    <property type="entry name" value="Acyl_transf_3_dom"/>
</dbReference>
<evidence type="ECO:0000256" key="1">
    <source>
        <dbReference type="SAM" id="Phobius"/>
    </source>
</evidence>
<dbReference type="PANTHER" id="PTHR11161:SF71">
    <property type="entry name" value="NOSE RESISTANT-TO-FLUOXETINE PROTEIN N-TERMINAL DOMAIN-CONTAINING PROTEIN"/>
    <property type="match status" value="1"/>
</dbReference>
<gene>
    <name evidence="4" type="ORF">PSYICH_LOCUS12133</name>
</gene>
<feature type="transmembrane region" description="Helical" evidence="1">
    <location>
        <begin position="534"/>
        <end position="556"/>
    </location>
</feature>
<keyword evidence="2" id="KW-0732">Signal</keyword>
<feature type="domain" description="Nose resistant-to-fluoxetine protein N-terminal" evidence="3">
    <location>
        <begin position="44"/>
        <end position="199"/>
    </location>
</feature>
<evidence type="ECO:0000256" key="2">
    <source>
        <dbReference type="SAM" id="SignalP"/>
    </source>
</evidence>
<dbReference type="Pfam" id="PF20146">
    <property type="entry name" value="NRF"/>
    <property type="match status" value="1"/>
</dbReference>
<feature type="transmembrane region" description="Helical" evidence="1">
    <location>
        <begin position="283"/>
        <end position="305"/>
    </location>
</feature>
<dbReference type="PANTHER" id="PTHR11161">
    <property type="entry name" value="O-ACYLTRANSFERASE"/>
    <property type="match status" value="1"/>
</dbReference>
<feature type="signal peptide" evidence="2">
    <location>
        <begin position="1"/>
        <end position="22"/>
    </location>
</feature>
<keyword evidence="1" id="KW-0812">Transmembrane</keyword>
<keyword evidence="1" id="KW-1133">Transmembrane helix</keyword>
<dbReference type="EMBL" id="OV651818">
    <property type="protein sequence ID" value="CAH1112393.1"/>
    <property type="molecule type" value="Genomic_DNA"/>
</dbReference>
<reference evidence="4" key="1">
    <citation type="submission" date="2022-01" db="EMBL/GenBank/DDBJ databases">
        <authorList>
            <person name="King R."/>
        </authorList>
    </citation>
    <scope>NUCLEOTIDE SEQUENCE</scope>
</reference>